<comment type="caution">
    <text evidence="1">The sequence shown here is derived from an EMBL/GenBank/DDBJ whole genome shotgun (WGS) entry which is preliminary data.</text>
</comment>
<gene>
    <name evidence="1" type="ORF">TE42_00205</name>
</gene>
<proteinExistence type="predicted"/>
<accession>A0A0G2HN21</accession>
<organism evidence="1 2">
    <name type="scientific">Candidatus Synechococcus spongiarum SP3</name>
    <dbReference type="NCBI Taxonomy" id="1604020"/>
    <lineage>
        <taxon>Bacteria</taxon>
        <taxon>Bacillati</taxon>
        <taxon>Cyanobacteriota</taxon>
        <taxon>Cyanophyceae</taxon>
        <taxon>Synechococcales</taxon>
        <taxon>Synechococcaceae</taxon>
        <taxon>Synechococcus</taxon>
    </lineage>
</organism>
<reference evidence="1 2" key="1">
    <citation type="submission" date="2015-01" db="EMBL/GenBank/DDBJ databases">
        <title>Lifestyle Evolution in Cyanobacterial Symbionts of Sponges.</title>
        <authorList>
            <person name="Burgsdorf I."/>
            <person name="Slaby B.M."/>
            <person name="Handley K.M."/>
            <person name="Haber M."/>
            <person name="Blom J."/>
            <person name="Marshall C.W."/>
            <person name="Gilbert J.A."/>
            <person name="Hentschel U."/>
            <person name="Steindler L."/>
        </authorList>
    </citation>
    <scope>NUCLEOTIDE SEQUENCE [LARGE SCALE GENOMIC DNA]</scope>
    <source>
        <strain evidence="1">SP3</strain>
    </source>
</reference>
<evidence type="ECO:0000313" key="1">
    <source>
        <dbReference type="EMBL" id="KKZ13443.1"/>
    </source>
</evidence>
<dbReference type="EMBL" id="JXQG01000001">
    <property type="protein sequence ID" value="KKZ13443.1"/>
    <property type="molecule type" value="Genomic_DNA"/>
</dbReference>
<evidence type="ECO:0000313" key="2">
    <source>
        <dbReference type="Proteomes" id="UP000035067"/>
    </source>
</evidence>
<sequence length="217" mass="23703">MFQAISGDSGLEAVLINGAIVSVHQKAAGAKETAGASALAAAAMDCQRRSVARVEALGNLVRFLLLPGQTHASKGVAPRISNLPLGVLLADKAFHSDGLLRELQVRGATAVILPETNRKDRHSHDRKACKWPHLIENFFARIKIKKRRCIAIGYDKTASSDAAHRNLVATPSCSKVTPRYPQALAPLFHARLSVQTPMTYLCHSWRWPLRICREASK</sequence>
<dbReference type="AlphaFoldDB" id="A0A0G2HN21"/>
<name>A0A0G2HN21_9SYNE</name>
<evidence type="ECO:0008006" key="3">
    <source>
        <dbReference type="Google" id="ProtNLM"/>
    </source>
</evidence>
<protein>
    <recommendedName>
        <fullName evidence="3">Transposase IS4-like domain-containing protein</fullName>
    </recommendedName>
</protein>
<dbReference type="Proteomes" id="UP000035067">
    <property type="component" value="Unassembled WGS sequence"/>
</dbReference>